<dbReference type="InterPro" id="IPR036291">
    <property type="entry name" value="NAD(P)-bd_dom_sf"/>
</dbReference>
<feature type="active site" description="Proton donor; for dehydratase activity" evidence="12">
    <location>
        <position position="2084"/>
    </location>
</feature>
<dbReference type="Pfam" id="PF16197">
    <property type="entry name" value="KAsynt_C_assoc"/>
    <property type="match status" value="2"/>
</dbReference>
<dbReference type="InterPro" id="IPR018201">
    <property type="entry name" value="Ketoacyl_synth_AS"/>
</dbReference>
<dbReference type="GO" id="GO:0031177">
    <property type="term" value="F:phosphopantetheine binding"/>
    <property type="evidence" value="ECO:0007669"/>
    <property type="project" value="InterPro"/>
</dbReference>
<dbReference type="InterPro" id="IPR016036">
    <property type="entry name" value="Malonyl_transacylase_ACP-bd"/>
</dbReference>
<sequence length="2755" mass="284838">MTPARNRTPVAVVGLSCRLPGAPDPAAFWRLLRDGVDAVADAPEDRWPGDVLPHRRGGFLADVDRFDAAFFGIGPREAAAMDPQQRLVLELGWEALEDARIVPGTLAGADVGVFVGVMWDDYAALQDRLGADGVARHTVTGTRRAVIANRVSHFLGLRGPSLTVDTAQSSSLVAVHLACESLRRGESALAIAGGVNLNLLAETTLGAVRFGGLSPDGRCHAFDARANGYVRGEGGGVVVLKPLADALRDGDDVYGVIAGGAVNNDGAADGLTVPSREAQTAVIRRACADAGTDPASVQYVELHGSGTRVGDPIEAAALGAALGAARAEGDALPVGSVKTNIGHLEGAGGIAGLLKVLLGLRHRELPPSLHFVTPNPDIPLDELRLRVQTGRTPWPAPDRPLVAGVSSFGMGGTNCHLVVREAPPAGRLAEVPADAPLADVPLVVPAVAPRADGSTGASHGTARPALAWPFSGRTREALVAQARKLHAHVLEHPGLAAADIGRALATTRTAFAHRAVVTGANRDELLARLSDWTDGVAAGVVEGHAAPRGKTVFVFPGQGGQWAGMAVELLDTVPGFAASVDACAAALAPHVDWSLHDVLREKPGAPGLDRVDVVQPVLFAVMVSLARLWRSLGVEPSAVVGHSQGEIAAACVAGALTLEDAARVVALRSAAIGALAGRGGMMSVPLPADDVHAHLAGWDGRVSLAAVNGPASVVVSGEPGALDELRDRLAADGVEAKRIAVDYASHSAHVDEIRRPLLDALAGVEPRPAEVPFYSTVTGDLLDARELTADYWFTNLRRTVRLRDAVHALVRDGHGVYVECGPHPVLLPPLRDTLAEAGPDGGVVTGTLRRGQGGPDRLLLSLGDLHVHGVDVDWERTFAMRDAGIAPLPTYAFQRESHWLAGPADAARVVHRPAAREAAPPARTAAGTAPLDLVRGLAAAVLGHSGADRVDPRLTFKELGVDSLGAVELRDRLSAATGHALPSGLLYNHPTPADLAAYVAALGADAPAAPTPTPTAVDDDPIAIVGMACRYPGGVASPDDLWRLVAGGVDAIGDFPTDRGWDLDRLYDPDPARTGTTYTRRGGFLTGAGGFDADFFGISPKEATAMDPQQRVLLETSWEALEHARIDPAGLRGAQVGVFVGAMTHDYGPQLHADQDGFDGYRLTGSTVSVASGRISYVLGLRGPALTVDTACSSSLVAIHLASGALRGGECALALAGGTAIMSTPGMFVEFSRQRGLSPDGRCKAYSAAADGTGWAEGAGVLVLERLSDALRNGHRVLGVVRGSAVNSDGASNGLTAPNGAAQEGVIRAALADAGLAPSEVDLIEGHGTGTRLGDPIEAEALLATYGRDRERPAWLGSLKSNIGHTQAAAGVGGVIKLVMAMRHGVMPQTLHADEPSPAVDWSGGVELLTSSRPWPAGDRPRRGAVSSFGISGTNAHLIVEEPPAVATPPAAAPVTRLPVVPVPVSARSAAALRARADRLAEVAAEVEPVDLAWTLASRSVFEHRAVVVAGDRDGLVSGLRGVAAGAGAGVAGAGRVGFLFTGQGAQRPGMGRELYEVFPVFASAFDEVCAGFEGLLPGSLRDVVFDGVADLDETGWTQPGLFAFEVALFRLVSSWGVVADVVTGHSIGEVAAAHVAGVFSLADACRLVAARGRLMQGLPSGGAMVAVRATEAEVVEALAGEESRAGIAAVNGPTSVVVSGVEGVVERVAAVFSGRGRKTSRLSVSHAFHSPLMDPMLAGFAEVLGGIAFAEPVIPMAAPVQEVCSAEYWVRHVRRPVRFADHLTTLRAAGVTTFVEVGPDAVLTTLASDVLDDVVFTALQHRDKPQTQALLAGLGTAFTTGVPVEWAKVFHGVDARTVDLPTYPFQRQHYWLAPTRSGDVGDAGLDAAEHPLLGAVVAQPESGGVTLTGRLAVDVQPWLADHVVAGRIVVPGTALVELALRAGREVGCDLLDELTLHTPLVLPERGGVAVQVTVDAADADGLRPVAVHSRAVDGDWVRNAAGVLGTRRPAPPDPEPWPPTDAEPVDVGDLYADLVARGYDYGPAFQGLTAVWRRGDEVFAEVALPAAQAEHAERFGLHPALLDAVLHAVWFGDFIGASDGVALPFAWSGVSLAAEGATACRVRLTGVGPDTVSLALTDVDGAPLATVDSLQFRPTAAAAPVEALYRVDWTPVRVTGEPAPWRFADSLADVPADPGVVFWRCPTGPDPRAVTAEALAVLREWLAGERWGAGTLVVVTAGAVAVGSAEDVPGLAQAGVTGLVRSAQTEHPGRFAVLDVLGDADWAALAGLVAEEPQLAVRAGAVLAPRLVRAEPVEGAAFTGFAPGGTVLLTGGTGVVGGVVARHLVAAHGVRRLLLTSRGGPAAPGAADLVADLAALGADAEVVACDAADRDALARVLAGIPADAPLTGVVHLAGALDDGVLTALTADRLDTALRPKVDAGRHLHELTRDLDLAAFVLFSSVSGIVGAAGQANYAAGNTFLDALAAHRRAAGLPAVSLAWGMWAERSAMTRDLTDVDLARIARSGTRPFSSEQGVSLLDAALGRPEPVLVPVLLDLAALRAQSDVPPILRSLAGPRRKPVARANRAAPAEAPLGDRLAGLPDARRHEVLVDLVWEQLADVLGHTGTREVEPDRSFKDLGVDSVSGVEFRNRLGAVVGKRLPMTLVFDHPTAADVARELDRELAPVVRAGSVRDHLDGVEAALPSVAAGAEGDEVVARLEGLLARLRSLRDAEGGAGRIDVDAASDEELFQFLDGG</sequence>
<dbReference type="PROSITE" id="PS52019">
    <property type="entry name" value="PKS_MFAS_DH"/>
    <property type="match status" value="1"/>
</dbReference>
<evidence type="ECO:0000313" key="17">
    <source>
        <dbReference type="EMBL" id="RKT53860.1"/>
    </source>
</evidence>
<dbReference type="FunFam" id="1.10.1200.10:FF:000007">
    <property type="entry name" value="Probable polyketide synthase pks17"/>
    <property type="match status" value="1"/>
</dbReference>
<dbReference type="Gene3D" id="3.40.50.720">
    <property type="entry name" value="NAD(P)-binding Rossmann-like Domain"/>
    <property type="match status" value="1"/>
</dbReference>
<dbReference type="InterPro" id="IPR016039">
    <property type="entry name" value="Thiolase-like"/>
</dbReference>
<dbReference type="InterPro" id="IPR014043">
    <property type="entry name" value="Acyl_transferase_dom"/>
</dbReference>
<evidence type="ECO:0000256" key="7">
    <source>
        <dbReference type="ARBA" id="ARBA00052442"/>
    </source>
</evidence>
<dbReference type="GO" id="GO:0004312">
    <property type="term" value="F:fatty acid synthase activity"/>
    <property type="evidence" value="ECO:0007669"/>
    <property type="project" value="TreeGrafter"/>
</dbReference>
<dbReference type="GO" id="GO:0006633">
    <property type="term" value="P:fatty acid biosynthetic process"/>
    <property type="evidence" value="ECO:0007669"/>
    <property type="project" value="InterPro"/>
</dbReference>
<feature type="domain" description="Ketosynthase family 3 (KS3)" evidence="15">
    <location>
        <begin position="7"/>
        <end position="421"/>
    </location>
</feature>
<accession>A0A495VYE5</accession>
<evidence type="ECO:0000259" key="15">
    <source>
        <dbReference type="PROSITE" id="PS52004"/>
    </source>
</evidence>
<dbReference type="FunFam" id="3.40.47.10:FF:000019">
    <property type="entry name" value="Polyketide synthase type I"/>
    <property type="match status" value="2"/>
</dbReference>
<dbReference type="SMART" id="SM00827">
    <property type="entry name" value="PKS_AT"/>
    <property type="match status" value="2"/>
</dbReference>
<keyword evidence="1" id="KW-0596">Phosphopantetheine</keyword>
<organism evidence="17 18">
    <name type="scientific">Saccharothrix australiensis</name>
    <dbReference type="NCBI Taxonomy" id="2072"/>
    <lineage>
        <taxon>Bacteria</taxon>
        <taxon>Bacillati</taxon>
        <taxon>Actinomycetota</taxon>
        <taxon>Actinomycetes</taxon>
        <taxon>Pseudonocardiales</taxon>
        <taxon>Pseudonocardiaceae</taxon>
        <taxon>Saccharothrix</taxon>
    </lineage>
</organism>
<dbReference type="SUPFAM" id="SSF55048">
    <property type="entry name" value="Probable ACP-binding domain of malonyl-CoA ACP transacylase"/>
    <property type="match status" value="2"/>
</dbReference>
<dbReference type="InterPro" id="IPR014031">
    <property type="entry name" value="Ketoacyl_synth_C"/>
</dbReference>
<dbReference type="CDD" id="cd00833">
    <property type="entry name" value="PKS"/>
    <property type="match status" value="2"/>
</dbReference>
<evidence type="ECO:0000256" key="13">
    <source>
        <dbReference type="SAM" id="MobiDB-lite"/>
    </source>
</evidence>
<dbReference type="PROSITE" id="PS52004">
    <property type="entry name" value="KS3_2"/>
    <property type="match status" value="2"/>
</dbReference>
<gene>
    <name evidence="17" type="ORF">C8E97_2445</name>
</gene>
<dbReference type="InterPro" id="IPR020841">
    <property type="entry name" value="PKS_Beta-ketoAc_synthase_dom"/>
</dbReference>
<dbReference type="SMART" id="SM00825">
    <property type="entry name" value="PKS_KS"/>
    <property type="match status" value="2"/>
</dbReference>
<dbReference type="Pfam" id="PF00109">
    <property type="entry name" value="ketoacyl-synt"/>
    <property type="match status" value="2"/>
</dbReference>
<dbReference type="PANTHER" id="PTHR43775:SF51">
    <property type="entry name" value="INACTIVE PHENOLPHTHIOCEROL SYNTHESIS POLYKETIDE SYNTHASE TYPE I PKS1-RELATED"/>
    <property type="match status" value="1"/>
</dbReference>
<dbReference type="GO" id="GO:0004315">
    <property type="term" value="F:3-oxoacyl-[acyl-carrier-protein] synthase activity"/>
    <property type="evidence" value="ECO:0007669"/>
    <property type="project" value="InterPro"/>
</dbReference>
<comment type="function">
    <text evidence="8">Involved in the biosynthesis of antibiotic erythromycin via the biosynthesis of its aglycone precursor, 6-deoxyerythronolide B (6-dEB).</text>
</comment>
<evidence type="ECO:0000256" key="10">
    <source>
        <dbReference type="ARBA" id="ARBA00063272"/>
    </source>
</evidence>
<evidence type="ECO:0000313" key="18">
    <source>
        <dbReference type="Proteomes" id="UP000282084"/>
    </source>
</evidence>
<dbReference type="InterPro" id="IPR049552">
    <property type="entry name" value="PKS_DH_N"/>
</dbReference>
<evidence type="ECO:0000256" key="8">
    <source>
        <dbReference type="ARBA" id="ARBA00060158"/>
    </source>
</evidence>
<dbReference type="SMART" id="SM00823">
    <property type="entry name" value="PKS_PP"/>
    <property type="match status" value="2"/>
</dbReference>
<feature type="compositionally biased region" description="Pro residues" evidence="13">
    <location>
        <begin position="2010"/>
        <end position="2022"/>
    </location>
</feature>
<dbReference type="FunFam" id="3.40.366.10:FF:000002">
    <property type="entry name" value="Probable polyketide synthase 2"/>
    <property type="match status" value="1"/>
</dbReference>
<dbReference type="InterPro" id="IPR036736">
    <property type="entry name" value="ACP-like_sf"/>
</dbReference>
<comment type="pathway">
    <text evidence="9">Antibiotic biosynthesis; erythromycin biosynthesis.</text>
</comment>
<dbReference type="InterPro" id="IPR020806">
    <property type="entry name" value="PKS_PP-bd"/>
</dbReference>
<dbReference type="PROSITE" id="PS00012">
    <property type="entry name" value="PHOSPHOPANTETHEINE"/>
    <property type="match status" value="1"/>
</dbReference>
<dbReference type="SMART" id="SM00826">
    <property type="entry name" value="PKS_DH"/>
    <property type="match status" value="1"/>
</dbReference>
<feature type="region of interest" description="C-terminal hotdog fold" evidence="12">
    <location>
        <begin position="2023"/>
        <end position="2162"/>
    </location>
</feature>
<dbReference type="InterPro" id="IPR057326">
    <property type="entry name" value="KR_dom"/>
</dbReference>
<feature type="domain" description="Carrier" evidence="14">
    <location>
        <begin position="2607"/>
        <end position="2682"/>
    </location>
</feature>
<evidence type="ECO:0000259" key="14">
    <source>
        <dbReference type="PROSITE" id="PS50075"/>
    </source>
</evidence>
<reference evidence="17 18" key="1">
    <citation type="submission" date="2018-10" db="EMBL/GenBank/DDBJ databases">
        <title>Sequencing the genomes of 1000 actinobacteria strains.</title>
        <authorList>
            <person name="Klenk H.-P."/>
        </authorList>
    </citation>
    <scope>NUCLEOTIDE SEQUENCE [LARGE SCALE GENOMIC DNA]</scope>
    <source>
        <strain evidence="17 18">DSM 43800</strain>
    </source>
</reference>
<dbReference type="GO" id="GO:0047879">
    <property type="term" value="F:erythronolide synthase activity"/>
    <property type="evidence" value="ECO:0007669"/>
    <property type="project" value="UniProtKB-EC"/>
</dbReference>
<dbReference type="SUPFAM" id="SSF53901">
    <property type="entry name" value="Thiolase-like"/>
    <property type="match status" value="2"/>
</dbReference>
<dbReference type="InterPro" id="IPR042104">
    <property type="entry name" value="PKS_dehydratase_sf"/>
</dbReference>
<protein>
    <recommendedName>
        <fullName evidence="11">6-deoxyerythronolide-B synthase</fullName>
        <ecNumber evidence="11">2.3.1.94</ecNumber>
    </recommendedName>
</protein>
<dbReference type="InterPro" id="IPR020807">
    <property type="entry name" value="PKS_DH"/>
</dbReference>
<evidence type="ECO:0000256" key="6">
    <source>
        <dbReference type="ARBA" id="ARBA00023315"/>
    </source>
</evidence>
<dbReference type="Proteomes" id="UP000282084">
    <property type="component" value="Unassembled WGS sequence"/>
</dbReference>
<dbReference type="SUPFAM" id="SSF52151">
    <property type="entry name" value="FabD/lysophospholipase-like"/>
    <property type="match status" value="2"/>
</dbReference>
<evidence type="ECO:0000256" key="2">
    <source>
        <dbReference type="ARBA" id="ARBA00022553"/>
    </source>
</evidence>
<feature type="active site" description="Proton acceptor; for dehydratase activity" evidence="12">
    <location>
        <position position="1923"/>
    </location>
</feature>
<dbReference type="Pfam" id="PF00550">
    <property type="entry name" value="PP-binding"/>
    <property type="match status" value="2"/>
</dbReference>
<proteinExistence type="predicted"/>
<evidence type="ECO:0000256" key="12">
    <source>
        <dbReference type="PROSITE-ProRule" id="PRU01363"/>
    </source>
</evidence>
<feature type="region of interest" description="Disordered" evidence="13">
    <location>
        <begin position="2005"/>
        <end position="2024"/>
    </location>
</feature>
<dbReference type="InterPro" id="IPR006162">
    <property type="entry name" value="Ppantetheine_attach_site"/>
</dbReference>
<dbReference type="Gene3D" id="3.40.366.10">
    <property type="entry name" value="Malonyl-Coenzyme A Acyl Carrier Protein, domain 2"/>
    <property type="match status" value="2"/>
</dbReference>
<keyword evidence="6" id="KW-0012">Acyltransferase</keyword>
<comment type="catalytic activity">
    <reaction evidence="7">
        <text>6 (S)-methylmalonyl-CoA + propanoyl-CoA + 6 NADPH + 12 H(+) = 6-deoxyerythronolide B + 6 CO2 + 6 NADP(+) + 7 CoA + H2O</text>
        <dbReference type="Rhea" id="RHEA:23068"/>
        <dbReference type="ChEBI" id="CHEBI:15377"/>
        <dbReference type="ChEBI" id="CHEBI:15378"/>
        <dbReference type="ChEBI" id="CHEBI:16089"/>
        <dbReference type="ChEBI" id="CHEBI:16526"/>
        <dbReference type="ChEBI" id="CHEBI:57287"/>
        <dbReference type="ChEBI" id="CHEBI:57327"/>
        <dbReference type="ChEBI" id="CHEBI:57392"/>
        <dbReference type="ChEBI" id="CHEBI:57783"/>
        <dbReference type="ChEBI" id="CHEBI:58349"/>
        <dbReference type="EC" id="2.3.1.94"/>
    </reaction>
</comment>
<dbReference type="InterPro" id="IPR014030">
    <property type="entry name" value="Ketoacyl_synth_N"/>
</dbReference>
<keyword evidence="5" id="KW-0511">Multifunctional enzyme</keyword>
<dbReference type="InterPro" id="IPR050091">
    <property type="entry name" value="PKS_NRPS_Biosynth_Enz"/>
</dbReference>
<dbReference type="Pfam" id="PF14765">
    <property type="entry name" value="PS-DH"/>
    <property type="match status" value="1"/>
</dbReference>
<dbReference type="InterPro" id="IPR049900">
    <property type="entry name" value="PKS_mFAS_DH"/>
</dbReference>
<evidence type="ECO:0000259" key="16">
    <source>
        <dbReference type="PROSITE" id="PS52019"/>
    </source>
</evidence>
<dbReference type="InterPro" id="IPR032821">
    <property type="entry name" value="PKS_assoc"/>
</dbReference>
<dbReference type="Gene3D" id="3.40.47.10">
    <property type="match status" value="2"/>
</dbReference>
<dbReference type="PROSITE" id="PS00606">
    <property type="entry name" value="KS3_1"/>
    <property type="match status" value="1"/>
</dbReference>
<dbReference type="SMART" id="SM00822">
    <property type="entry name" value="PKS_KR"/>
    <property type="match status" value="1"/>
</dbReference>
<keyword evidence="18" id="KW-1185">Reference proteome</keyword>
<evidence type="ECO:0000256" key="11">
    <source>
        <dbReference type="ARBA" id="ARBA00066981"/>
    </source>
</evidence>
<comment type="subunit">
    <text evidence="10">Homodimer. Erythronolide synthase is composed of EryAI, EryAII and EryAIII multimodular (2 modules) polypeptides each coding for a functional synthase subunit which participates in 2 of the six FAS-like elongation steps required for formation of the polyketide. Module 1, 2, 3, 4, 5, and 6 participating in biosynthesis steps 1, 2, 3, 4, 5, and 6, respectively.</text>
</comment>
<feature type="region of interest" description="N-terminal hotdog fold" evidence="12">
    <location>
        <begin position="1891"/>
        <end position="2012"/>
    </location>
</feature>
<dbReference type="OrthoDB" id="9778690at2"/>
<dbReference type="CDD" id="cd08956">
    <property type="entry name" value="KR_3_FAS_SDR_x"/>
    <property type="match status" value="1"/>
</dbReference>
<keyword evidence="2" id="KW-0597">Phosphoprotein</keyword>
<evidence type="ECO:0000256" key="1">
    <source>
        <dbReference type="ARBA" id="ARBA00022450"/>
    </source>
</evidence>
<dbReference type="RefSeq" id="WP_121004704.1">
    <property type="nucleotide sequence ID" value="NZ_RBXO01000001.1"/>
</dbReference>
<name>A0A495VYE5_9PSEU</name>
<feature type="domain" description="PKS/mFAS DH" evidence="16">
    <location>
        <begin position="1891"/>
        <end position="2162"/>
    </location>
</feature>
<dbReference type="SMART" id="SM01294">
    <property type="entry name" value="PKS_PP_betabranch"/>
    <property type="match status" value="1"/>
</dbReference>
<dbReference type="Pfam" id="PF21089">
    <property type="entry name" value="PKS_DH_N"/>
    <property type="match status" value="1"/>
</dbReference>
<dbReference type="PANTHER" id="PTHR43775">
    <property type="entry name" value="FATTY ACID SYNTHASE"/>
    <property type="match status" value="1"/>
</dbReference>
<dbReference type="EC" id="2.3.1.94" evidence="11"/>
<dbReference type="SUPFAM" id="SSF51735">
    <property type="entry name" value="NAD(P)-binding Rossmann-fold domains"/>
    <property type="match status" value="2"/>
</dbReference>
<dbReference type="InterPro" id="IPR013968">
    <property type="entry name" value="PKS_KR"/>
</dbReference>
<dbReference type="InterPro" id="IPR009081">
    <property type="entry name" value="PP-bd_ACP"/>
</dbReference>
<dbReference type="Gene3D" id="3.10.129.110">
    <property type="entry name" value="Polyketide synthase dehydratase"/>
    <property type="match status" value="1"/>
</dbReference>
<dbReference type="SUPFAM" id="SSF47336">
    <property type="entry name" value="ACP-like"/>
    <property type="match status" value="2"/>
</dbReference>
<dbReference type="Pfam" id="PF08659">
    <property type="entry name" value="KR"/>
    <property type="match status" value="1"/>
</dbReference>
<dbReference type="Gene3D" id="1.10.1200.10">
    <property type="entry name" value="ACP-like"/>
    <property type="match status" value="2"/>
</dbReference>
<dbReference type="InterPro" id="IPR001227">
    <property type="entry name" value="Ac_transferase_dom_sf"/>
</dbReference>
<dbReference type="PROSITE" id="PS50075">
    <property type="entry name" value="CARRIER"/>
    <property type="match status" value="2"/>
</dbReference>
<evidence type="ECO:0000256" key="4">
    <source>
        <dbReference type="ARBA" id="ARBA00022737"/>
    </source>
</evidence>
<dbReference type="EMBL" id="RBXO01000001">
    <property type="protein sequence ID" value="RKT53860.1"/>
    <property type="molecule type" value="Genomic_DNA"/>
</dbReference>
<evidence type="ECO:0000256" key="9">
    <source>
        <dbReference type="ARBA" id="ARBA00060622"/>
    </source>
</evidence>
<keyword evidence="4" id="KW-0677">Repeat</keyword>
<comment type="caution">
    <text evidence="17">The sequence shown here is derived from an EMBL/GenBank/DDBJ whole genome shotgun (WGS) entry which is preliminary data.</text>
</comment>
<evidence type="ECO:0000256" key="3">
    <source>
        <dbReference type="ARBA" id="ARBA00022679"/>
    </source>
</evidence>
<dbReference type="InterPro" id="IPR016035">
    <property type="entry name" value="Acyl_Trfase/lysoPLipase"/>
</dbReference>
<dbReference type="Pfam" id="PF02801">
    <property type="entry name" value="Ketoacyl-synt_C"/>
    <property type="match status" value="2"/>
</dbReference>
<dbReference type="InterPro" id="IPR049551">
    <property type="entry name" value="PKS_DH_C"/>
</dbReference>
<evidence type="ECO:0000256" key="5">
    <source>
        <dbReference type="ARBA" id="ARBA00023268"/>
    </source>
</evidence>
<feature type="domain" description="Carrier" evidence="14">
    <location>
        <begin position="928"/>
        <end position="1003"/>
    </location>
</feature>
<dbReference type="Gene3D" id="3.30.70.3290">
    <property type="match status" value="2"/>
</dbReference>
<keyword evidence="3 17" id="KW-0808">Transferase</keyword>
<dbReference type="Pfam" id="PF00698">
    <property type="entry name" value="Acyl_transf_1"/>
    <property type="match status" value="2"/>
</dbReference>
<feature type="domain" description="Ketosynthase family 3 (KS3)" evidence="15">
    <location>
        <begin position="1019"/>
        <end position="1442"/>
    </location>
</feature>